<dbReference type="GO" id="GO:0005886">
    <property type="term" value="C:plasma membrane"/>
    <property type="evidence" value="ECO:0007669"/>
    <property type="project" value="TreeGrafter"/>
</dbReference>
<evidence type="ECO:0000259" key="7">
    <source>
        <dbReference type="PROSITE" id="PS50192"/>
    </source>
</evidence>
<keyword evidence="5 6" id="KW-0472">Membrane</keyword>
<dbReference type="PANTHER" id="PTHR19957">
    <property type="entry name" value="SYNTAXIN"/>
    <property type="match status" value="1"/>
</dbReference>
<dbReference type="GO" id="GO:0000149">
    <property type="term" value="F:SNARE binding"/>
    <property type="evidence" value="ECO:0007669"/>
    <property type="project" value="TreeGrafter"/>
</dbReference>
<evidence type="ECO:0000313" key="9">
    <source>
        <dbReference type="Proteomes" id="UP000078561"/>
    </source>
</evidence>
<dbReference type="InterPro" id="IPR010989">
    <property type="entry name" value="SNARE"/>
</dbReference>
<gene>
    <name evidence="8" type="primary">ABSGL_03795.1 scaffold 4673</name>
</gene>
<dbReference type="GO" id="GO:0048278">
    <property type="term" value="P:vesicle docking"/>
    <property type="evidence" value="ECO:0007669"/>
    <property type="project" value="TreeGrafter"/>
</dbReference>
<dbReference type="Proteomes" id="UP000078561">
    <property type="component" value="Unassembled WGS sequence"/>
</dbReference>
<dbReference type="Gene3D" id="1.20.5.110">
    <property type="match status" value="1"/>
</dbReference>
<dbReference type="PROSITE" id="PS50192">
    <property type="entry name" value="T_SNARE"/>
    <property type="match status" value="1"/>
</dbReference>
<dbReference type="EMBL" id="LT552062">
    <property type="protein sequence ID" value="SAL98266.1"/>
    <property type="molecule type" value="Genomic_DNA"/>
</dbReference>
<protein>
    <recommendedName>
        <fullName evidence="7">t-SNARE coiled-coil homology domain-containing protein</fullName>
    </recommendedName>
</protein>
<evidence type="ECO:0000313" key="8">
    <source>
        <dbReference type="EMBL" id="SAL98266.1"/>
    </source>
</evidence>
<dbReference type="GO" id="GO:0006906">
    <property type="term" value="P:vesicle fusion"/>
    <property type="evidence" value="ECO:0007669"/>
    <property type="project" value="TreeGrafter"/>
</dbReference>
<dbReference type="GO" id="GO:0006886">
    <property type="term" value="P:intracellular protein transport"/>
    <property type="evidence" value="ECO:0007669"/>
    <property type="project" value="TreeGrafter"/>
</dbReference>
<dbReference type="SMART" id="SM00397">
    <property type="entry name" value="t_SNARE"/>
    <property type="match status" value="1"/>
</dbReference>
<evidence type="ECO:0000256" key="1">
    <source>
        <dbReference type="ARBA" id="ARBA00004211"/>
    </source>
</evidence>
<reference evidence="8" key="1">
    <citation type="submission" date="2016-04" db="EMBL/GenBank/DDBJ databases">
        <authorList>
            <person name="Evans L.H."/>
            <person name="Alamgir A."/>
            <person name="Owens N."/>
            <person name="Weber N.D."/>
            <person name="Virtaneva K."/>
            <person name="Barbian K."/>
            <person name="Babar A."/>
            <person name="Rosenke K."/>
        </authorList>
    </citation>
    <scope>NUCLEOTIDE SEQUENCE [LARGE SCALE GENOMIC DNA]</scope>
    <source>
        <strain evidence="8">CBS 101.48</strain>
    </source>
</reference>
<dbReference type="OrthoDB" id="10255013at2759"/>
<comment type="similarity">
    <text evidence="2">Belongs to the syntaxin family.</text>
</comment>
<evidence type="ECO:0000256" key="3">
    <source>
        <dbReference type="ARBA" id="ARBA00022692"/>
    </source>
</evidence>
<keyword evidence="4 6" id="KW-1133">Transmembrane helix</keyword>
<dbReference type="GO" id="GO:0031201">
    <property type="term" value="C:SNARE complex"/>
    <property type="evidence" value="ECO:0007669"/>
    <property type="project" value="TreeGrafter"/>
</dbReference>
<dbReference type="InterPro" id="IPR006011">
    <property type="entry name" value="Syntaxin_N"/>
</dbReference>
<feature type="transmembrane region" description="Helical" evidence="6">
    <location>
        <begin position="260"/>
        <end position="282"/>
    </location>
</feature>
<dbReference type="Gene3D" id="1.20.58.70">
    <property type="match status" value="1"/>
</dbReference>
<dbReference type="AlphaFoldDB" id="A0A168MBY4"/>
<keyword evidence="3 6" id="KW-0812">Transmembrane</keyword>
<evidence type="ECO:0000256" key="6">
    <source>
        <dbReference type="SAM" id="Phobius"/>
    </source>
</evidence>
<comment type="subcellular location">
    <subcellularLocation>
        <location evidence="1">Membrane</location>
        <topology evidence="1">Single-pass type IV membrane protein</topology>
    </subcellularLocation>
</comment>
<dbReference type="STRING" id="4829.A0A168MBY4"/>
<proteinExistence type="inferred from homology"/>
<dbReference type="InParanoid" id="A0A168MBY4"/>
<evidence type="ECO:0000256" key="2">
    <source>
        <dbReference type="ARBA" id="ARBA00009063"/>
    </source>
</evidence>
<evidence type="ECO:0000256" key="5">
    <source>
        <dbReference type="ARBA" id="ARBA00023136"/>
    </source>
</evidence>
<dbReference type="Pfam" id="PF05739">
    <property type="entry name" value="SNARE"/>
    <property type="match status" value="1"/>
</dbReference>
<dbReference type="SUPFAM" id="SSF47661">
    <property type="entry name" value="t-snare proteins"/>
    <property type="match status" value="1"/>
</dbReference>
<dbReference type="PANTHER" id="PTHR19957:SF307">
    <property type="entry name" value="PROTEIN SSO1-RELATED"/>
    <property type="match status" value="1"/>
</dbReference>
<dbReference type="InterPro" id="IPR000727">
    <property type="entry name" value="T_SNARE_dom"/>
</dbReference>
<sequence length="285" mass="32179">MSVDRLKDLKKGQDYEERYELHSTPTTMDGFLNTITQLQDQVRSIHTHVDQIQTIQAAMLQVTDTESLILHRTELDTLTQATQTLMNHTKQQLKAIEPAMGQSDLTVRKNQFAALTRQFLASIERHRTTAVDFQRDEAKQLERQIKIANPDATADDIASAIARAEQGGSAVFSQQLLRHQTAQSTLTAVQERHDDIRRLAQSVHELSDLFQEMQSLLDHQAKVLGEIETTSYDVVDQIEQGEKHVATAILSAKATRRKKWICFGIFVIILIILAIVLAVKFAPSK</sequence>
<organism evidence="8">
    <name type="scientific">Absidia glauca</name>
    <name type="common">Pin mould</name>
    <dbReference type="NCBI Taxonomy" id="4829"/>
    <lineage>
        <taxon>Eukaryota</taxon>
        <taxon>Fungi</taxon>
        <taxon>Fungi incertae sedis</taxon>
        <taxon>Mucoromycota</taxon>
        <taxon>Mucoromycotina</taxon>
        <taxon>Mucoromycetes</taxon>
        <taxon>Mucorales</taxon>
        <taxon>Cunninghamellaceae</taxon>
        <taxon>Absidia</taxon>
    </lineage>
</organism>
<name>A0A168MBY4_ABSGL</name>
<evidence type="ECO:0000256" key="4">
    <source>
        <dbReference type="ARBA" id="ARBA00022989"/>
    </source>
</evidence>
<feature type="domain" description="T-SNARE coiled-coil homology" evidence="7">
    <location>
        <begin position="186"/>
        <end position="248"/>
    </location>
</feature>
<dbReference type="GO" id="GO:0006887">
    <property type="term" value="P:exocytosis"/>
    <property type="evidence" value="ECO:0007669"/>
    <property type="project" value="TreeGrafter"/>
</dbReference>
<dbReference type="OMA" id="PCVFTDA"/>
<accession>A0A168MBY4</accession>
<keyword evidence="9" id="KW-1185">Reference proteome</keyword>
<dbReference type="SMART" id="SM00503">
    <property type="entry name" value="SynN"/>
    <property type="match status" value="1"/>
</dbReference>
<dbReference type="InterPro" id="IPR045242">
    <property type="entry name" value="Syntaxin"/>
</dbReference>
<dbReference type="GO" id="GO:0012505">
    <property type="term" value="C:endomembrane system"/>
    <property type="evidence" value="ECO:0007669"/>
    <property type="project" value="TreeGrafter"/>
</dbReference>
<dbReference type="GO" id="GO:0005484">
    <property type="term" value="F:SNAP receptor activity"/>
    <property type="evidence" value="ECO:0007669"/>
    <property type="project" value="TreeGrafter"/>
</dbReference>